<dbReference type="Gene3D" id="3.40.50.2000">
    <property type="entry name" value="Glycogen Phosphorylase B"/>
    <property type="match status" value="2"/>
</dbReference>
<proteinExistence type="predicted"/>
<reference evidence="5 6" key="1">
    <citation type="submission" date="2019-04" db="EMBL/GenBank/DDBJ databases">
        <title>Streptomyces oryziradicis sp. nov., a novel actinomycete isolated from rhizosphere soil of rice (Oryza sativa L.).</title>
        <authorList>
            <person name="Li C."/>
        </authorList>
    </citation>
    <scope>NUCLEOTIDE SEQUENCE [LARGE SCALE GENOMIC DNA]</scope>
    <source>
        <strain evidence="5 6">NEAU-C40</strain>
    </source>
</reference>
<evidence type="ECO:0000259" key="4">
    <source>
        <dbReference type="Pfam" id="PF13439"/>
    </source>
</evidence>
<keyword evidence="2" id="KW-0328">Glycosyltransferase</keyword>
<dbReference type="InterPro" id="IPR028098">
    <property type="entry name" value="Glyco_trans_4-like_N"/>
</dbReference>
<dbReference type="EMBL" id="SUMC01000027">
    <property type="protein sequence ID" value="TKA08810.1"/>
    <property type="molecule type" value="Genomic_DNA"/>
</dbReference>
<dbReference type="Pfam" id="PF13692">
    <property type="entry name" value="Glyco_trans_1_4"/>
    <property type="match status" value="1"/>
</dbReference>
<dbReference type="SUPFAM" id="SSF53756">
    <property type="entry name" value="UDP-Glycosyltransferase/glycogen phosphorylase"/>
    <property type="match status" value="1"/>
</dbReference>
<evidence type="ECO:0000313" key="6">
    <source>
        <dbReference type="Proteomes" id="UP000305778"/>
    </source>
</evidence>
<sequence length="364" mass="38665">MPQWPMRVAMLYGPAGPRRPWDWCRAAATAADVVEIVAVPALTLPPLPVLPHAGRDPDQPHLYQVAVLTGGGPVADRITAGRVEGVLRFEAAECGRIDVLHAHSPGARPDLPWLSRTTRIPYVLSEDDPGCLAQRRTARLYRHAAAVMTVSDSLLARVGELGLPGRHRLVPHPVDPAALPPVPARARIHQDPVRVAITEDWDVLAPAFAVAHAKDPRLRLQIIRDSSELPSVQSRIRQLGIAAATVLTPARSRPETIHELAHADLFAAPGAGGNFCIPALDALSCGTQVVGTRTGALPDLVGHDAGILVPPADPHAFALALVEAAAGLPRHSRAALAERTRRRYGPSAVGARLAAVYAEASGRV</sequence>
<protein>
    <recommendedName>
        <fullName evidence="1">D-inositol 3-phosphate glycosyltransferase</fullName>
    </recommendedName>
</protein>
<evidence type="ECO:0000256" key="1">
    <source>
        <dbReference type="ARBA" id="ARBA00021292"/>
    </source>
</evidence>
<dbReference type="Pfam" id="PF13439">
    <property type="entry name" value="Glyco_transf_4"/>
    <property type="match status" value="1"/>
</dbReference>
<dbReference type="PANTHER" id="PTHR12526">
    <property type="entry name" value="GLYCOSYLTRANSFERASE"/>
    <property type="match status" value="1"/>
</dbReference>
<name>A0A4U0SGQ1_9ACTN</name>
<keyword evidence="3 5" id="KW-0808">Transferase</keyword>
<evidence type="ECO:0000313" key="5">
    <source>
        <dbReference type="EMBL" id="TKA08810.1"/>
    </source>
</evidence>
<keyword evidence="6" id="KW-1185">Reference proteome</keyword>
<organism evidence="5 6">
    <name type="scientific">Actinacidiphila oryziradicis</name>
    <dbReference type="NCBI Taxonomy" id="2571141"/>
    <lineage>
        <taxon>Bacteria</taxon>
        <taxon>Bacillati</taxon>
        <taxon>Actinomycetota</taxon>
        <taxon>Actinomycetes</taxon>
        <taxon>Kitasatosporales</taxon>
        <taxon>Streptomycetaceae</taxon>
        <taxon>Actinacidiphila</taxon>
    </lineage>
</organism>
<comment type="caution">
    <text evidence="5">The sequence shown here is derived from an EMBL/GenBank/DDBJ whole genome shotgun (WGS) entry which is preliminary data.</text>
</comment>
<dbReference type="AlphaFoldDB" id="A0A4U0SGQ1"/>
<dbReference type="PANTHER" id="PTHR12526:SF510">
    <property type="entry name" value="D-INOSITOL 3-PHOSPHATE GLYCOSYLTRANSFERASE"/>
    <property type="match status" value="1"/>
</dbReference>
<accession>A0A4U0SGQ1</accession>
<gene>
    <name evidence="5" type="ORF">FCI23_25975</name>
</gene>
<dbReference type="OrthoDB" id="9810929at2"/>
<evidence type="ECO:0000256" key="3">
    <source>
        <dbReference type="ARBA" id="ARBA00022679"/>
    </source>
</evidence>
<feature type="domain" description="Glycosyltransferase subfamily 4-like N-terminal" evidence="4">
    <location>
        <begin position="84"/>
        <end position="177"/>
    </location>
</feature>
<dbReference type="Proteomes" id="UP000305778">
    <property type="component" value="Unassembled WGS sequence"/>
</dbReference>
<evidence type="ECO:0000256" key="2">
    <source>
        <dbReference type="ARBA" id="ARBA00022676"/>
    </source>
</evidence>
<dbReference type="GO" id="GO:0016757">
    <property type="term" value="F:glycosyltransferase activity"/>
    <property type="evidence" value="ECO:0007669"/>
    <property type="project" value="UniProtKB-KW"/>
</dbReference>